<keyword evidence="2" id="KW-0472">Membrane</keyword>
<name>A0A0F6R141_9CORY</name>
<organism evidence="4 5">
    <name type="scientific">Corynebacterium kutscheri</name>
    <dbReference type="NCBI Taxonomy" id="35755"/>
    <lineage>
        <taxon>Bacteria</taxon>
        <taxon>Bacillati</taxon>
        <taxon>Actinomycetota</taxon>
        <taxon>Actinomycetes</taxon>
        <taxon>Mycobacteriales</taxon>
        <taxon>Corynebacteriaceae</taxon>
        <taxon>Corynebacterium</taxon>
    </lineage>
</organism>
<protein>
    <submittedName>
        <fullName evidence="4">Htaa protein</fullName>
    </submittedName>
</protein>
<gene>
    <name evidence="4" type="ORF">UL82_09775</name>
</gene>
<feature type="domain" description="Htaa" evidence="3">
    <location>
        <begin position="159"/>
        <end position="327"/>
    </location>
</feature>
<accession>A0A0F6R141</accession>
<dbReference type="InterPro" id="IPR007331">
    <property type="entry name" value="Htaa"/>
</dbReference>
<reference evidence="4 5" key="1">
    <citation type="journal article" date="2015" name="Genome Announc.">
        <title>Complete Genome Sequence of Corynebacterium kutscheri DSM 20755, a Corynebacterial Type Strain with Remarkably Low G+C Content of Chromosomal DNA.</title>
        <authorList>
            <person name="Ruckert C."/>
            <person name="Albersmeier A."/>
            <person name="Winkler A."/>
            <person name="Tauch A."/>
        </authorList>
    </citation>
    <scope>NUCLEOTIDE SEQUENCE [LARGE SCALE GENOMIC DNA]</scope>
    <source>
        <strain evidence="4 5">DSM 20755</strain>
    </source>
</reference>
<keyword evidence="2" id="KW-0812">Transmembrane</keyword>
<evidence type="ECO:0000256" key="2">
    <source>
        <dbReference type="SAM" id="Phobius"/>
    </source>
</evidence>
<sequence length="827" mass="91843">MSPFPSLDSLLKWSRSLKSQRFRHMLTTTVACATLMSLITPRAFAEPAAEVSRNIDTVQSIDTEKDFTVTEEVTTDTHTVDQADSKNITDTSKDLDKEDLAKDIKDAADTAATTGEKTSAPKSPEAEKPAKAEEKKSPEAEKPAKAEEKKSADKKSTENALTWGVRSSFNNYTGGPTKVFDGAEQNEQKNQFTFQLYSVTYDKDKEKLEAKFKGGVHYQKYCTDNTNHTGCELDLKIENPRIVMSKEGSHVFAKVSSKKYKSAETYTNEGTDDTKPLATLYTANARFEEKDGKVIWSEIPALLTKDGSEMFSEFYPVNSALDSLTFSFEKSKLNGSSGDYKRLSTDNAKYVVAAEKFDNDVKYEQHRELFKFKDHVIVATSDHRFTPEKNPGFALLDRDLNQKASKNLRLNNYGAVAFDEANGDLYYVAKKEPEGNGGNRNLPANDDRKVLHKLHVDVKDGFKEASVVHTFADEITALGYNPYTKQVVVVTEKQTAIVNQASISPINLPEQSELAKQGDFTNPENLYGEVTDSNPEVNELLPMKDGSFVLNGDLSRAKKGEQKYYGLMVSINPKDTKNPAKLLKDSATESADIDSSAAHTNGETIIRYNKNVSEEYAVAQSFKFNNGSLAKESAGVVKGKDADIKNWGNAFVLEDGIVMALDAKDGMIKHVDAKLFKTISDEKQDEYGRKFEPIALPKGAKTGSHQHGAILQLDKGTFYVPSYEDVKGESEETYVLRKIYDPKFTPKPHEQEREFPNFDEDKDNGDNNNNDGRDGNNHNNDAGSALSKTWATILGVLGALGGILGIFGVANHFFGDHIRHLIDQFRR</sequence>
<evidence type="ECO:0000313" key="5">
    <source>
        <dbReference type="Proteomes" id="UP000033457"/>
    </source>
</evidence>
<dbReference type="KEGG" id="cku:UL82_09775"/>
<feature type="compositionally biased region" description="Basic and acidic residues" evidence="1">
    <location>
        <begin position="747"/>
        <end position="756"/>
    </location>
</feature>
<dbReference type="HOGENOM" id="CLU_368709_0_0_11"/>
<evidence type="ECO:0000256" key="1">
    <source>
        <dbReference type="SAM" id="MobiDB-lite"/>
    </source>
</evidence>
<dbReference type="STRING" id="35755.UL82_09775"/>
<feature type="compositionally biased region" description="Low complexity" evidence="1">
    <location>
        <begin position="109"/>
        <end position="123"/>
    </location>
</feature>
<evidence type="ECO:0000313" key="4">
    <source>
        <dbReference type="EMBL" id="AKE42092.1"/>
    </source>
</evidence>
<dbReference type="Proteomes" id="UP000033457">
    <property type="component" value="Chromosome"/>
</dbReference>
<keyword evidence="5" id="KW-1185">Reference proteome</keyword>
<feature type="region of interest" description="Disordered" evidence="1">
    <location>
        <begin position="109"/>
        <end position="161"/>
    </location>
</feature>
<feature type="compositionally biased region" description="Basic and acidic residues" evidence="1">
    <location>
        <begin position="124"/>
        <end position="157"/>
    </location>
</feature>
<dbReference type="Pfam" id="PF04213">
    <property type="entry name" value="HtaA"/>
    <property type="match status" value="1"/>
</dbReference>
<feature type="transmembrane region" description="Helical" evidence="2">
    <location>
        <begin position="790"/>
        <end position="814"/>
    </location>
</feature>
<dbReference type="EMBL" id="CP011312">
    <property type="protein sequence ID" value="AKE42092.1"/>
    <property type="molecule type" value="Genomic_DNA"/>
</dbReference>
<keyword evidence="2" id="KW-1133">Transmembrane helix</keyword>
<proteinExistence type="predicted"/>
<feature type="region of interest" description="Disordered" evidence="1">
    <location>
        <begin position="745"/>
        <end position="781"/>
    </location>
</feature>
<evidence type="ECO:0000259" key="3">
    <source>
        <dbReference type="Pfam" id="PF04213"/>
    </source>
</evidence>
<dbReference type="AlphaFoldDB" id="A0A0F6R141"/>